<sequence length="409" mass="44519">MKDLEKLNKDALIYHQGGKVAISPKTKLDNENDLSLAYSPGVAAPCKEIQKNPQLAYDYTSKGNLVAVISNGTAVLGLGDIGALAGKPVMEGKAVLFKKFADIDAFDIEVDETDPDKFIDIIRAIAPTFGGINLEDIKAPECFYIEKKLKEILNIPIMHDDQHGTAIISTAGIINGAKIANKSIESLKIVVIGAGGAAIACAKMAKQLGAKEIIMFDSKGAITTNRKDLNSAKKEFATDREINSYKEALDGADVLLGLSRANILKATDIENMNENPMIFVMSNPDPEIDPLLARQARPDAIIATGRSDYPNQINNVLGFPYIFKGALMVQARSINEEMKMVAANALAELAQKEIPQDLKEELEKIHNRKFEFGKEYIIPSPFDTRLKEYVSNAVAQSAINSGVARKKNL</sequence>
<evidence type="ECO:0000256" key="4">
    <source>
        <dbReference type="ARBA" id="ARBA00022723"/>
    </source>
</evidence>
<dbReference type="InterPro" id="IPR046346">
    <property type="entry name" value="Aminoacid_DH-like_N_sf"/>
</dbReference>
<dbReference type="Gene3D" id="3.40.50.10380">
    <property type="entry name" value="Malic enzyme, N-terminal domain"/>
    <property type="match status" value="1"/>
</dbReference>
<dbReference type="PRINTS" id="PR00411">
    <property type="entry name" value="PNDRDTASEI"/>
</dbReference>
<feature type="domain" description="Malic enzyme N-terminal" evidence="7">
    <location>
        <begin position="17"/>
        <end position="150"/>
    </location>
</feature>
<gene>
    <name evidence="8" type="ORF">PF021_07305</name>
</gene>
<evidence type="ECO:0000259" key="7">
    <source>
        <dbReference type="SMART" id="SM01274"/>
    </source>
</evidence>
<evidence type="ECO:0000256" key="2">
    <source>
        <dbReference type="ARBA" id="ARBA00001946"/>
    </source>
</evidence>
<evidence type="ECO:0000313" key="8">
    <source>
        <dbReference type="EMBL" id="MDA3969471.1"/>
    </source>
</evidence>
<keyword evidence="4" id="KW-0479">Metal-binding</keyword>
<dbReference type="InterPro" id="IPR037062">
    <property type="entry name" value="Malic_N_dom_sf"/>
</dbReference>
<dbReference type="SUPFAM" id="SSF51735">
    <property type="entry name" value="NAD(P)-binding Rossmann-fold domains"/>
    <property type="match status" value="1"/>
</dbReference>
<dbReference type="InterPro" id="IPR045213">
    <property type="entry name" value="Malic_NAD-bd_bact_type"/>
</dbReference>
<dbReference type="SUPFAM" id="SSF53223">
    <property type="entry name" value="Aminoacid dehydrogenase-like, N-terminal domain"/>
    <property type="match status" value="1"/>
</dbReference>
<dbReference type="Pfam" id="PF03949">
    <property type="entry name" value="Malic_M"/>
    <property type="match status" value="1"/>
</dbReference>
<feature type="domain" description="Malic enzyme NAD-binding" evidence="6">
    <location>
        <begin position="162"/>
        <end position="399"/>
    </location>
</feature>
<name>A0ABT4VFJ2_9HELI</name>
<dbReference type="RefSeq" id="WP_271021829.1">
    <property type="nucleotide sequence ID" value="NZ_JAQHXR010000004.1"/>
</dbReference>
<evidence type="ECO:0000256" key="1">
    <source>
        <dbReference type="ARBA" id="ARBA00001936"/>
    </source>
</evidence>
<evidence type="ECO:0000313" key="9">
    <source>
        <dbReference type="Proteomes" id="UP001210261"/>
    </source>
</evidence>
<protein>
    <submittedName>
        <fullName evidence="8">Malate dehydrogenase</fullName>
    </submittedName>
</protein>
<dbReference type="InterPro" id="IPR012301">
    <property type="entry name" value="Malic_N_dom"/>
</dbReference>
<evidence type="ECO:0000259" key="6">
    <source>
        <dbReference type="SMART" id="SM00919"/>
    </source>
</evidence>
<dbReference type="SMART" id="SM00919">
    <property type="entry name" value="Malic_M"/>
    <property type="match status" value="1"/>
</dbReference>
<dbReference type="InterPro" id="IPR001891">
    <property type="entry name" value="Malic_OxRdtase"/>
</dbReference>
<keyword evidence="5" id="KW-0560">Oxidoreductase</keyword>
<comment type="similarity">
    <text evidence="3">Belongs to the malic enzymes family.</text>
</comment>
<organism evidence="8 9">
    <name type="scientific">Helicobacter ibis</name>
    <dbReference type="NCBI Taxonomy" id="2962633"/>
    <lineage>
        <taxon>Bacteria</taxon>
        <taxon>Pseudomonadati</taxon>
        <taxon>Campylobacterota</taxon>
        <taxon>Epsilonproteobacteria</taxon>
        <taxon>Campylobacterales</taxon>
        <taxon>Helicobacteraceae</taxon>
        <taxon>Helicobacter</taxon>
    </lineage>
</organism>
<dbReference type="InterPro" id="IPR051674">
    <property type="entry name" value="Malate_Decarboxylase"/>
</dbReference>
<comment type="cofactor">
    <cofactor evidence="2">
        <name>Mg(2+)</name>
        <dbReference type="ChEBI" id="CHEBI:18420"/>
    </cofactor>
</comment>
<keyword evidence="9" id="KW-1185">Reference proteome</keyword>
<dbReference type="Gene3D" id="3.40.50.720">
    <property type="entry name" value="NAD(P)-binding Rossmann-like Domain"/>
    <property type="match status" value="1"/>
</dbReference>
<dbReference type="Pfam" id="PF00390">
    <property type="entry name" value="malic"/>
    <property type="match status" value="1"/>
</dbReference>
<accession>A0ABT4VFJ2</accession>
<evidence type="ECO:0000256" key="3">
    <source>
        <dbReference type="ARBA" id="ARBA00008785"/>
    </source>
</evidence>
<dbReference type="PANTHER" id="PTHR43237">
    <property type="entry name" value="NADP-DEPENDENT MALIC ENZYME"/>
    <property type="match status" value="1"/>
</dbReference>
<evidence type="ECO:0000256" key="5">
    <source>
        <dbReference type="ARBA" id="ARBA00023002"/>
    </source>
</evidence>
<dbReference type="PROSITE" id="PS00331">
    <property type="entry name" value="MALIC_ENZYMES"/>
    <property type="match status" value="1"/>
</dbReference>
<dbReference type="SMART" id="SM01274">
    <property type="entry name" value="malic"/>
    <property type="match status" value="1"/>
</dbReference>
<dbReference type="Proteomes" id="UP001210261">
    <property type="component" value="Unassembled WGS sequence"/>
</dbReference>
<comment type="caution">
    <text evidence="8">The sequence shown here is derived from an EMBL/GenBank/DDBJ whole genome shotgun (WGS) entry which is preliminary data.</text>
</comment>
<dbReference type="EMBL" id="JAQHXR010000004">
    <property type="protein sequence ID" value="MDA3969471.1"/>
    <property type="molecule type" value="Genomic_DNA"/>
</dbReference>
<dbReference type="PANTHER" id="PTHR43237:SF4">
    <property type="entry name" value="NADP-DEPENDENT MALIC ENZYME"/>
    <property type="match status" value="1"/>
</dbReference>
<dbReference type="PIRSF" id="PIRSF000106">
    <property type="entry name" value="ME"/>
    <property type="match status" value="1"/>
</dbReference>
<dbReference type="CDD" id="cd05311">
    <property type="entry name" value="NAD_bind_2_malic_enz"/>
    <property type="match status" value="1"/>
</dbReference>
<dbReference type="InterPro" id="IPR036291">
    <property type="entry name" value="NAD(P)-bd_dom_sf"/>
</dbReference>
<dbReference type="InterPro" id="IPR012302">
    <property type="entry name" value="Malic_NAD-bd"/>
</dbReference>
<reference evidence="8 9" key="1">
    <citation type="submission" date="2023-01" db="EMBL/GenBank/DDBJ databases">
        <title>Description of Helicobacter ibis sp. nov. isolated from faecal droppings of black-faced ibis (Theristicus melanopis).</title>
        <authorList>
            <person name="Lopez-Cantillo M."/>
            <person name="Vidal-Veuthey B."/>
            <person name="Mella A."/>
            <person name="De La Haba R."/>
            <person name="Collado L."/>
        </authorList>
    </citation>
    <scope>NUCLEOTIDE SEQUENCE [LARGE SCALE GENOMIC DNA]</scope>
    <source>
        <strain evidence="8 9">A82</strain>
    </source>
</reference>
<comment type="cofactor">
    <cofactor evidence="1">
        <name>Mn(2+)</name>
        <dbReference type="ChEBI" id="CHEBI:29035"/>
    </cofactor>
</comment>
<proteinExistence type="inferred from homology"/>
<dbReference type="InterPro" id="IPR015884">
    <property type="entry name" value="Malic_enzyme_CS"/>
</dbReference>